<evidence type="ECO:0000256" key="6">
    <source>
        <dbReference type="ARBA" id="ARBA00022679"/>
    </source>
</evidence>
<sequence length="450" mass="49990">MATMTSLIANQRYAAVVNGTGNTTVYSFSECMRDLSQTDCDLCFARSKSLIQMMCYPFTRTTRGGRLFLDGCYLRYDDYYFFNETLNFEDRTECELLDFVGNRSVFGANVKELVRNLSVEAPKNDNFFVGSVNKGNVTVYGLAQCWELVSGIACEKCLTDAVSNISSCTPKEEGRVLNAGCYMRYSTQKFYSSDTLGRNIQGHHLVVTLATTSAALALVLVVATVVFVVRKNVLKKRRVKKNLQLLSWDMRFKIILGTAEGLAYLHEKLIIHRDIKLSNVLLDEDFEPKIADFGLARLFPEDKTHVSTAVAGTLGYMAPEYVVRGKLTEKADVYSFGILVLEVVWNLYVTGRLYEAVDPELEANFLEVDASRLLQIGLLCAQASAELRPSMPVIVKMLTDNHDIPQPTHPPFLISNIGQGNQLVPHGANNFQHESGTPASGMVSTGLLNS</sequence>
<feature type="transmembrane region" description="Helical" evidence="18">
    <location>
        <begin position="205"/>
        <end position="229"/>
    </location>
</feature>
<dbReference type="Gene3D" id="3.30.430.20">
    <property type="entry name" value="Gnk2 domain, C-X8-C-X2-C motif"/>
    <property type="match status" value="2"/>
</dbReference>
<organism evidence="21">
    <name type="scientific">Fagus sylvatica</name>
    <name type="common">Beechnut</name>
    <dbReference type="NCBI Taxonomy" id="28930"/>
    <lineage>
        <taxon>Eukaryota</taxon>
        <taxon>Viridiplantae</taxon>
        <taxon>Streptophyta</taxon>
        <taxon>Embryophyta</taxon>
        <taxon>Tracheophyta</taxon>
        <taxon>Spermatophyta</taxon>
        <taxon>Magnoliopsida</taxon>
        <taxon>eudicotyledons</taxon>
        <taxon>Gunneridae</taxon>
        <taxon>Pentapetalae</taxon>
        <taxon>rosids</taxon>
        <taxon>fabids</taxon>
        <taxon>Fagales</taxon>
        <taxon>Fagaceae</taxon>
        <taxon>Fagus</taxon>
    </lineage>
</organism>
<evidence type="ECO:0000313" key="21">
    <source>
        <dbReference type="EMBL" id="SPC80034.1"/>
    </source>
</evidence>
<keyword evidence="15" id="KW-0675">Receptor</keyword>
<keyword evidence="13 18" id="KW-1133">Transmembrane helix</keyword>
<dbReference type="PANTHER" id="PTHR47973">
    <property type="entry name" value="CYSTEINE-RICH RECEPTOR-LIKE PROTEIN KINASE 3"/>
    <property type="match status" value="1"/>
</dbReference>
<dbReference type="Pfam" id="PF00069">
    <property type="entry name" value="Pkinase"/>
    <property type="match status" value="1"/>
</dbReference>
<comment type="similarity">
    <text evidence="2">In the N-terminal section; belongs to the leguminous lectin family.</text>
</comment>
<keyword evidence="6" id="KW-0808">Transferase</keyword>
<dbReference type="AlphaFoldDB" id="A0A2N9EZP2"/>
<keyword evidence="5" id="KW-0723">Serine/threonine-protein kinase</keyword>
<keyword evidence="10" id="KW-0547">Nucleotide-binding</keyword>
<feature type="compositionally biased region" description="Polar residues" evidence="17">
    <location>
        <begin position="429"/>
        <end position="450"/>
    </location>
</feature>
<dbReference type="GO" id="GO:0005886">
    <property type="term" value="C:plasma membrane"/>
    <property type="evidence" value="ECO:0007669"/>
    <property type="project" value="UniProtKB-SubCell"/>
</dbReference>
<evidence type="ECO:0000256" key="17">
    <source>
        <dbReference type="SAM" id="MobiDB-lite"/>
    </source>
</evidence>
<keyword evidence="8" id="KW-0732">Signal</keyword>
<keyword evidence="7 18" id="KW-0812">Transmembrane</keyword>
<name>A0A2N9EZP2_FAGSY</name>
<keyword evidence="4" id="KW-1003">Cell membrane</keyword>
<dbReference type="GO" id="GO:0004674">
    <property type="term" value="F:protein serine/threonine kinase activity"/>
    <property type="evidence" value="ECO:0007669"/>
    <property type="project" value="UniProtKB-KW"/>
</dbReference>
<dbReference type="FunFam" id="3.30.430.20:FF:000015">
    <property type="entry name" value="Cysteine-rich receptor-like protein kinase 3"/>
    <property type="match status" value="1"/>
</dbReference>
<keyword evidence="12" id="KW-0067">ATP-binding</keyword>
<dbReference type="SUPFAM" id="SSF56112">
    <property type="entry name" value="Protein kinase-like (PK-like)"/>
    <property type="match status" value="1"/>
</dbReference>
<feature type="domain" description="Gnk2-homologous" evidence="20">
    <location>
        <begin position="88"/>
        <end position="190"/>
    </location>
</feature>
<dbReference type="InterPro" id="IPR008271">
    <property type="entry name" value="Ser/Thr_kinase_AS"/>
</dbReference>
<dbReference type="InterPro" id="IPR038408">
    <property type="entry name" value="GNK2_sf"/>
</dbReference>
<evidence type="ECO:0000256" key="12">
    <source>
        <dbReference type="ARBA" id="ARBA00022840"/>
    </source>
</evidence>
<feature type="domain" description="Protein kinase" evidence="19">
    <location>
        <begin position="123"/>
        <end position="412"/>
    </location>
</feature>
<dbReference type="SMART" id="SM00220">
    <property type="entry name" value="S_TKc"/>
    <property type="match status" value="1"/>
</dbReference>
<evidence type="ECO:0000256" key="11">
    <source>
        <dbReference type="ARBA" id="ARBA00022777"/>
    </source>
</evidence>
<proteinExistence type="inferred from homology"/>
<dbReference type="GO" id="GO:0002229">
    <property type="term" value="P:defense response to oomycetes"/>
    <property type="evidence" value="ECO:0007669"/>
    <property type="project" value="UniProtKB-ARBA"/>
</dbReference>
<dbReference type="FunFam" id="1.10.510.10:FF:000240">
    <property type="entry name" value="Lectin-domain containing receptor kinase A4.3"/>
    <property type="match status" value="1"/>
</dbReference>
<keyword evidence="9" id="KW-0677">Repeat</keyword>
<keyword evidence="16" id="KW-0325">Glycoprotein</keyword>
<dbReference type="EMBL" id="OIVN01000428">
    <property type="protein sequence ID" value="SPC80034.1"/>
    <property type="molecule type" value="Genomic_DNA"/>
</dbReference>
<accession>A0A2N9EZP2</accession>
<evidence type="ECO:0008006" key="22">
    <source>
        <dbReference type="Google" id="ProtNLM"/>
    </source>
</evidence>
<dbReference type="InterPro" id="IPR052059">
    <property type="entry name" value="CR_Ser/Thr_kinase"/>
</dbReference>
<dbReference type="InterPro" id="IPR000719">
    <property type="entry name" value="Prot_kinase_dom"/>
</dbReference>
<dbReference type="PROSITE" id="PS50011">
    <property type="entry name" value="PROTEIN_KINASE_DOM"/>
    <property type="match status" value="1"/>
</dbReference>
<feature type="region of interest" description="Disordered" evidence="17">
    <location>
        <begin position="427"/>
        <end position="450"/>
    </location>
</feature>
<evidence type="ECO:0000256" key="8">
    <source>
        <dbReference type="ARBA" id="ARBA00022729"/>
    </source>
</evidence>
<comment type="subcellular location">
    <subcellularLocation>
        <location evidence="1">Cell membrane</location>
        <topology evidence="1">Single-pass type I membrane protein</topology>
    </subcellularLocation>
</comment>
<evidence type="ECO:0000256" key="4">
    <source>
        <dbReference type="ARBA" id="ARBA00022475"/>
    </source>
</evidence>
<evidence type="ECO:0000256" key="13">
    <source>
        <dbReference type="ARBA" id="ARBA00022989"/>
    </source>
</evidence>
<evidence type="ECO:0000256" key="1">
    <source>
        <dbReference type="ARBA" id="ARBA00004251"/>
    </source>
</evidence>
<evidence type="ECO:0000256" key="15">
    <source>
        <dbReference type="ARBA" id="ARBA00023170"/>
    </source>
</evidence>
<evidence type="ECO:0000259" key="19">
    <source>
        <dbReference type="PROSITE" id="PS50011"/>
    </source>
</evidence>
<evidence type="ECO:0000256" key="5">
    <source>
        <dbReference type="ARBA" id="ARBA00022527"/>
    </source>
</evidence>
<keyword evidence="11" id="KW-0418">Kinase</keyword>
<evidence type="ECO:0000256" key="10">
    <source>
        <dbReference type="ARBA" id="ARBA00022741"/>
    </source>
</evidence>
<dbReference type="PROSITE" id="PS00108">
    <property type="entry name" value="PROTEIN_KINASE_ST"/>
    <property type="match status" value="1"/>
</dbReference>
<dbReference type="CDD" id="cd23509">
    <property type="entry name" value="Gnk2-like"/>
    <property type="match status" value="2"/>
</dbReference>
<evidence type="ECO:0000256" key="16">
    <source>
        <dbReference type="ARBA" id="ARBA00023180"/>
    </source>
</evidence>
<gene>
    <name evidence="21" type="ORF">FSB_LOCUS7916</name>
</gene>
<evidence type="ECO:0000256" key="9">
    <source>
        <dbReference type="ARBA" id="ARBA00022737"/>
    </source>
</evidence>
<evidence type="ECO:0000256" key="18">
    <source>
        <dbReference type="SAM" id="Phobius"/>
    </source>
</evidence>
<comment type="similarity">
    <text evidence="3">In the C-terminal section; belongs to the protein kinase superfamily. Ser/Thr protein kinase family.</text>
</comment>
<evidence type="ECO:0000256" key="2">
    <source>
        <dbReference type="ARBA" id="ARBA00008536"/>
    </source>
</evidence>
<evidence type="ECO:0000259" key="20">
    <source>
        <dbReference type="PROSITE" id="PS51473"/>
    </source>
</evidence>
<feature type="domain" description="Gnk2-homologous" evidence="20">
    <location>
        <begin position="1"/>
        <end position="81"/>
    </location>
</feature>
<dbReference type="Gene3D" id="1.10.510.10">
    <property type="entry name" value="Transferase(Phosphotransferase) domain 1"/>
    <property type="match status" value="1"/>
</dbReference>
<reference evidence="21" key="1">
    <citation type="submission" date="2018-02" db="EMBL/GenBank/DDBJ databases">
        <authorList>
            <person name="Cohen D.B."/>
            <person name="Kent A.D."/>
        </authorList>
    </citation>
    <scope>NUCLEOTIDE SEQUENCE</scope>
</reference>
<evidence type="ECO:0000256" key="7">
    <source>
        <dbReference type="ARBA" id="ARBA00022692"/>
    </source>
</evidence>
<evidence type="ECO:0000256" key="3">
    <source>
        <dbReference type="ARBA" id="ARBA00010217"/>
    </source>
</evidence>
<keyword evidence="14 18" id="KW-0472">Membrane</keyword>
<dbReference type="InterPro" id="IPR011009">
    <property type="entry name" value="Kinase-like_dom_sf"/>
</dbReference>
<dbReference type="PROSITE" id="PS51473">
    <property type="entry name" value="GNK2"/>
    <property type="match status" value="2"/>
</dbReference>
<evidence type="ECO:0000256" key="14">
    <source>
        <dbReference type="ARBA" id="ARBA00023136"/>
    </source>
</evidence>
<dbReference type="GO" id="GO:0005524">
    <property type="term" value="F:ATP binding"/>
    <property type="evidence" value="ECO:0007669"/>
    <property type="project" value="UniProtKB-KW"/>
</dbReference>
<protein>
    <recommendedName>
        <fullName evidence="22">Protein kinase domain-containing protein</fullName>
    </recommendedName>
</protein>
<dbReference type="Pfam" id="PF01657">
    <property type="entry name" value="Stress-antifung"/>
    <property type="match status" value="2"/>
</dbReference>
<dbReference type="InterPro" id="IPR002902">
    <property type="entry name" value="GNK2"/>
</dbReference>